<dbReference type="RefSeq" id="WP_345027875.1">
    <property type="nucleotide sequence ID" value="NZ_BAABEY010000018.1"/>
</dbReference>
<organism evidence="2 3">
    <name type="scientific">Ravibacter arvi</name>
    <dbReference type="NCBI Taxonomy" id="2051041"/>
    <lineage>
        <taxon>Bacteria</taxon>
        <taxon>Pseudomonadati</taxon>
        <taxon>Bacteroidota</taxon>
        <taxon>Cytophagia</taxon>
        <taxon>Cytophagales</taxon>
        <taxon>Spirosomataceae</taxon>
        <taxon>Ravibacter</taxon>
    </lineage>
</organism>
<proteinExistence type="predicted"/>
<gene>
    <name evidence="2" type="ORF">GCM10023091_16230</name>
</gene>
<dbReference type="Pfam" id="PF08808">
    <property type="entry name" value="RES"/>
    <property type="match status" value="1"/>
</dbReference>
<feature type="domain" description="RES" evidence="1">
    <location>
        <begin position="12"/>
        <end position="138"/>
    </location>
</feature>
<keyword evidence="3" id="KW-1185">Reference proteome</keyword>
<accession>A0ABP8LXS2</accession>
<dbReference type="SMART" id="SM00953">
    <property type="entry name" value="RES"/>
    <property type="match status" value="1"/>
</dbReference>
<dbReference type="Proteomes" id="UP001501508">
    <property type="component" value="Unassembled WGS sequence"/>
</dbReference>
<evidence type="ECO:0000259" key="1">
    <source>
        <dbReference type="SMART" id="SM00953"/>
    </source>
</evidence>
<sequence length="150" mass="17206">MVVFNIRRALYANTLTASGVANRWNKDDEFVIYTGGSIALATLELVAHRSGIHTTIPYKLLRIGIEANENDITSIPLSALPPHWKSIAAYPDLEEMSSEWYRSFRSLVLQVPSSLVQWEPNYLINTRHPDFARKVFIISVEDFEWDNRLL</sequence>
<comment type="caution">
    <text evidence="2">The sequence shown here is derived from an EMBL/GenBank/DDBJ whole genome shotgun (WGS) entry which is preliminary data.</text>
</comment>
<dbReference type="InterPro" id="IPR014914">
    <property type="entry name" value="RES_dom"/>
</dbReference>
<dbReference type="EMBL" id="BAABEY010000018">
    <property type="protein sequence ID" value="GAA4437278.1"/>
    <property type="molecule type" value="Genomic_DNA"/>
</dbReference>
<evidence type="ECO:0000313" key="3">
    <source>
        <dbReference type="Proteomes" id="UP001501508"/>
    </source>
</evidence>
<protein>
    <submittedName>
        <fullName evidence="2">RES family NAD+ phosphorylase</fullName>
    </submittedName>
</protein>
<reference evidence="3" key="1">
    <citation type="journal article" date="2019" name="Int. J. Syst. Evol. Microbiol.">
        <title>The Global Catalogue of Microorganisms (GCM) 10K type strain sequencing project: providing services to taxonomists for standard genome sequencing and annotation.</title>
        <authorList>
            <consortium name="The Broad Institute Genomics Platform"/>
            <consortium name="The Broad Institute Genome Sequencing Center for Infectious Disease"/>
            <person name="Wu L."/>
            <person name="Ma J."/>
        </authorList>
    </citation>
    <scope>NUCLEOTIDE SEQUENCE [LARGE SCALE GENOMIC DNA]</scope>
    <source>
        <strain evidence="3">JCM 31920</strain>
    </source>
</reference>
<evidence type="ECO:0000313" key="2">
    <source>
        <dbReference type="EMBL" id="GAA4437278.1"/>
    </source>
</evidence>
<name>A0ABP8LXS2_9BACT</name>